<evidence type="ECO:0000313" key="2">
    <source>
        <dbReference type="EMBL" id="SCL58048.1"/>
    </source>
</evidence>
<dbReference type="Proteomes" id="UP000199696">
    <property type="component" value="Unassembled WGS sequence"/>
</dbReference>
<sequence>MRTARLAAPLAALLAVAASPGVAHAATITQPFHADSGDACAYGVTDGTLDWRYGTSPLPLSGVTVSGTLTDQPVPSGPATCPDDRYFSTATYIAYSGAVEVDRQTQGADNSVTKVSFTLGDNNSTSRGIDRIVIQVCRSPIITLPPSYCGKPTTYLAPPVA</sequence>
<dbReference type="AlphaFoldDB" id="A0A1C6UVM0"/>
<keyword evidence="3" id="KW-1185">Reference proteome</keyword>
<gene>
    <name evidence="2" type="ORF">GA0070604_3751</name>
</gene>
<evidence type="ECO:0000313" key="3">
    <source>
        <dbReference type="Proteomes" id="UP000199696"/>
    </source>
</evidence>
<evidence type="ECO:0000256" key="1">
    <source>
        <dbReference type="SAM" id="SignalP"/>
    </source>
</evidence>
<feature type="chain" id="PRO_5008748130" evidence="1">
    <location>
        <begin position="26"/>
        <end position="161"/>
    </location>
</feature>
<keyword evidence="1" id="KW-0732">Signal</keyword>
<name>A0A1C6UVM0_9ACTN</name>
<feature type="signal peptide" evidence="1">
    <location>
        <begin position="1"/>
        <end position="25"/>
    </location>
</feature>
<protein>
    <submittedName>
        <fullName evidence="2">Uncharacterized protein</fullName>
    </submittedName>
</protein>
<dbReference type="EMBL" id="FMHY01000002">
    <property type="protein sequence ID" value="SCL58048.1"/>
    <property type="molecule type" value="Genomic_DNA"/>
</dbReference>
<accession>A0A1C6UVM0</accession>
<dbReference type="RefSeq" id="WP_091119736.1">
    <property type="nucleotide sequence ID" value="NZ_FMHY01000002.1"/>
</dbReference>
<dbReference type="OrthoDB" id="3538927at2"/>
<reference evidence="3" key="1">
    <citation type="submission" date="2016-06" db="EMBL/GenBank/DDBJ databases">
        <authorList>
            <person name="Varghese N."/>
            <person name="Submissions Spin"/>
        </authorList>
    </citation>
    <scope>NUCLEOTIDE SEQUENCE [LARGE SCALE GENOMIC DNA]</scope>
    <source>
        <strain evidence="3">DSM 44814</strain>
    </source>
</reference>
<organism evidence="2 3">
    <name type="scientific">Micromonospora eburnea</name>
    <dbReference type="NCBI Taxonomy" id="227316"/>
    <lineage>
        <taxon>Bacteria</taxon>
        <taxon>Bacillati</taxon>
        <taxon>Actinomycetota</taxon>
        <taxon>Actinomycetes</taxon>
        <taxon>Micromonosporales</taxon>
        <taxon>Micromonosporaceae</taxon>
        <taxon>Micromonospora</taxon>
    </lineage>
</organism>
<proteinExistence type="predicted"/>